<proteinExistence type="predicted"/>
<reference evidence="1" key="1">
    <citation type="submission" date="2021-02" db="EMBL/GenBank/DDBJ databases">
        <authorList>
            <consortium name="DOE Joint Genome Institute"/>
            <person name="Ahrendt S."/>
            <person name="Looney B.P."/>
            <person name="Miyauchi S."/>
            <person name="Morin E."/>
            <person name="Drula E."/>
            <person name="Courty P.E."/>
            <person name="Chicoki N."/>
            <person name="Fauchery L."/>
            <person name="Kohler A."/>
            <person name="Kuo A."/>
            <person name="Labutti K."/>
            <person name="Pangilinan J."/>
            <person name="Lipzen A."/>
            <person name="Riley R."/>
            <person name="Andreopoulos W."/>
            <person name="He G."/>
            <person name="Johnson J."/>
            <person name="Barry K.W."/>
            <person name="Grigoriev I.V."/>
            <person name="Nagy L."/>
            <person name="Hibbett D."/>
            <person name="Henrissat B."/>
            <person name="Matheny P.B."/>
            <person name="Labbe J."/>
            <person name="Martin F."/>
        </authorList>
    </citation>
    <scope>NUCLEOTIDE SEQUENCE</scope>
    <source>
        <strain evidence="1">FP105234-sp</strain>
    </source>
</reference>
<protein>
    <submittedName>
        <fullName evidence="1">Uncharacterized protein</fullName>
    </submittedName>
</protein>
<dbReference type="EMBL" id="MU275839">
    <property type="protein sequence ID" value="KAI0053736.1"/>
    <property type="molecule type" value="Genomic_DNA"/>
</dbReference>
<evidence type="ECO:0000313" key="2">
    <source>
        <dbReference type="Proteomes" id="UP000814033"/>
    </source>
</evidence>
<organism evidence="1 2">
    <name type="scientific">Auriscalpium vulgare</name>
    <dbReference type="NCBI Taxonomy" id="40419"/>
    <lineage>
        <taxon>Eukaryota</taxon>
        <taxon>Fungi</taxon>
        <taxon>Dikarya</taxon>
        <taxon>Basidiomycota</taxon>
        <taxon>Agaricomycotina</taxon>
        <taxon>Agaricomycetes</taxon>
        <taxon>Russulales</taxon>
        <taxon>Auriscalpiaceae</taxon>
        <taxon>Auriscalpium</taxon>
    </lineage>
</organism>
<reference evidence="1" key="2">
    <citation type="journal article" date="2022" name="New Phytol.">
        <title>Evolutionary transition to the ectomycorrhizal habit in the genomes of a hyperdiverse lineage of mushroom-forming fungi.</title>
        <authorList>
            <person name="Looney B."/>
            <person name="Miyauchi S."/>
            <person name="Morin E."/>
            <person name="Drula E."/>
            <person name="Courty P.E."/>
            <person name="Kohler A."/>
            <person name="Kuo A."/>
            <person name="LaButti K."/>
            <person name="Pangilinan J."/>
            <person name="Lipzen A."/>
            <person name="Riley R."/>
            <person name="Andreopoulos W."/>
            <person name="He G."/>
            <person name="Johnson J."/>
            <person name="Nolan M."/>
            <person name="Tritt A."/>
            <person name="Barry K.W."/>
            <person name="Grigoriev I.V."/>
            <person name="Nagy L.G."/>
            <person name="Hibbett D."/>
            <person name="Henrissat B."/>
            <person name="Matheny P.B."/>
            <person name="Labbe J."/>
            <person name="Martin F.M."/>
        </authorList>
    </citation>
    <scope>NUCLEOTIDE SEQUENCE</scope>
    <source>
        <strain evidence="1">FP105234-sp</strain>
    </source>
</reference>
<keyword evidence="2" id="KW-1185">Reference proteome</keyword>
<dbReference type="Proteomes" id="UP000814033">
    <property type="component" value="Unassembled WGS sequence"/>
</dbReference>
<accession>A0ACB8SCW8</accession>
<name>A0ACB8SCW8_9AGAM</name>
<gene>
    <name evidence="1" type="ORF">FA95DRAFT_481512</name>
</gene>
<sequence>MTGNDPETYPPSAEPPQTSSPLQTSTTNATLGPVPTDRAELLDRARMFLRSPLSRYEDVAYQRQFLVEKGLTEQEIAGLLRERPVQAPAVPPRTYPQPPPSNLPHLLAGVLRILSWVAGGSAAFLLIYYRFLLPRLTQSALARRSIKSHQQELLMKLTSSLHGLRDAQTDTFAVLPRPLPTKEPMPYVDCKSLDDIVAVSGEKHDVSEVSLLRCALNDLSNKGREGTPDELFRELLEKIPWLEADTGYQESLWKTLNETPLFSRSNDSNKPPRWAYDPPPLPLPAPLLPSLDSLNTALWPLATRSANPFQHTLQGMIDFTGYLTTQTYSLSSSAIRMPGLAPATLGTEEEEVRREIRALKGLVLNRRSFLPSRPSSTLGVPIAP</sequence>
<evidence type="ECO:0000313" key="1">
    <source>
        <dbReference type="EMBL" id="KAI0053736.1"/>
    </source>
</evidence>
<comment type="caution">
    <text evidence="1">The sequence shown here is derived from an EMBL/GenBank/DDBJ whole genome shotgun (WGS) entry which is preliminary data.</text>
</comment>